<dbReference type="Proteomes" id="UP001177021">
    <property type="component" value="Unassembled WGS sequence"/>
</dbReference>
<dbReference type="EMBL" id="CASHSV030000001">
    <property type="protein sequence ID" value="CAJ2631957.1"/>
    <property type="molecule type" value="Genomic_DNA"/>
</dbReference>
<evidence type="ECO:0000313" key="2">
    <source>
        <dbReference type="Proteomes" id="UP001177021"/>
    </source>
</evidence>
<reference evidence="1" key="1">
    <citation type="submission" date="2023-10" db="EMBL/GenBank/DDBJ databases">
        <authorList>
            <person name="Rodriguez Cubillos JULIANA M."/>
            <person name="De Vega J."/>
        </authorList>
    </citation>
    <scope>NUCLEOTIDE SEQUENCE</scope>
</reference>
<gene>
    <name evidence="1" type="ORF">MILVUS5_LOCUS3368</name>
</gene>
<comment type="caution">
    <text evidence="1">The sequence shown here is derived from an EMBL/GenBank/DDBJ whole genome shotgun (WGS) entry which is preliminary data.</text>
</comment>
<protein>
    <submittedName>
        <fullName evidence="1">Uncharacterized protein</fullName>
    </submittedName>
</protein>
<accession>A0ACB0IIK2</accession>
<organism evidence="1 2">
    <name type="scientific">Trifolium pratense</name>
    <name type="common">Red clover</name>
    <dbReference type="NCBI Taxonomy" id="57577"/>
    <lineage>
        <taxon>Eukaryota</taxon>
        <taxon>Viridiplantae</taxon>
        <taxon>Streptophyta</taxon>
        <taxon>Embryophyta</taxon>
        <taxon>Tracheophyta</taxon>
        <taxon>Spermatophyta</taxon>
        <taxon>Magnoliopsida</taxon>
        <taxon>eudicotyledons</taxon>
        <taxon>Gunneridae</taxon>
        <taxon>Pentapetalae</taxon>
        <taxon>rosids</taxon>
        <taxon>fabids</taxon>
        <taxon>Fabales</taxon>
        <taxon>Fabaceae</taxon>
        <taxon>Papilionoideae</taxon>
        <taxon>50 kb inversion clade</taxon>
        <taxon>NPAAA clade</taxon>
        <taxon>Hologalegina</taxon>
        <taxon>IRL clade</taxon>
        <taxon>Trifolieae</taxon>
        <taxon>Trifolium</taxon>
    </lineage>
</organism>
<sequence>MDVASYMPPRSSCSVSMVQEDKVGETTIGSFHQGTSKNRIVSDIVSCKPGPFKSLFNAISNATAELKASLTTRYRYKTWGIKSGFERLLLEGILPIDSNGTASTSVNQVCTYDSEEEQVNKCRQKKAISKQLKKLQTAGVTPLLQEQLQQLTRQKLSDRQGAVFGKKGKFVVIGQDCVDALHALRSAGEEVRMDIKDSTRQKNTVNSKRKRKEEKIRLRDQRKKQKRKQNKEDEDE</sequence>
<evidence type="ECO:0000313" key="1">
    <source>
        <dbReference type="EMBL" id="CAJ2631957.1"/>
    </source>
</evidence>
<proteinExistence type="predicted"/>
<name>A0ACB0IIK2_TRIPR</name>
<keyword evidence="2" id="KW-1185">Reference proteome</keyword>